<comment type="caution">
    <text evidence="2">The sequence shown here is derived from an EMBL/GenBank/DDBJ whole genome shotgun (WGS) entry which is preliminary data.</text>
</comment>
<feature type="transmembrane region" description="Helical" evidence="1">
    <location>
        <begin position="138"/>
        <end position="160"/>
    </location>
</feature>
<evidence type="ECO:0008006" key="4">
    <source>
        <dbReference type="Google" id="ProtNLM"/>
    </source>
</evidence>
<name>A0ABD3FPB9_9STRA</name>
<evidence type="ECO:0000256" key="1">
    <source>
        <dbReference type="SAM" id="Phobius"/>
    </source>
</evidence>
<reference evidence="2 3" key="1">
    <citation type="submission" date="2024-09" db="EMBL/GenBank/DDBJ databases">
        <title>Genome sequencing and assembly of Phytophthora oleae, isolate VK10A, causative agent of rot of olive drupes.</title>
        <authorList>
            <person name="Conti Taguali S."/>
            <person name="Riolo M."/>
            <person name="La Spada F."/>
            <person name="Cacciola S.O."/>
            <person name="Dionisio G."/>
        </authorList>
    </citation>
    <scope>NUCLEOTIDE SEQUENCE [LARGE SCALE GENOMIC DNA]</scope>
    <source>
        <strain evidence="2 3">VK10A</strain>
    </source>
</reference>
<dbReference type="EMBL" id="JBIMZQ010000013">
    <property type="protein sequence ID" value="KAL3667556.1"/>
    <property type="molecule type" value="Genomic_DNA"/>
</dbReference>
<evidence type="ECO:0000313" key="2">
    <source>
        <dbReference type="EMBL" id="KAL3667556.1"/>
    </source>
</evidence>
<accession>A0ABD3FPB9</accession>
<feature type="transmembrane region" description="Helical" evidence="1">
    <location>
        <begin position="551"/>
        <end position="571"/>
    </location>
</feature>
<feature type="transmembrane region" description="Helical" evidence="1">
    <location>
        <begin position="512"/>
        <end position="531"/>
    </location>
</feature>
<protein>
    <recommendedName>
        <fullName evidence="4">Transmembrane protein</fullName>
    </recommendedName>
</protein>
<keyword evidence="1" id="KW-1133">Transmembrane helix</keyword>
<feature type="transmembrane region" description="Helical" evidence="1">
    <location>
        <begin position="66"/>
        <end position="85"/>
    </location>
</feature>
<keyword evidence="1" id="KW-0812">Transmembrane</keyword>
<feature type="transmembrane region" description="Helical" evidence="1">
    <location>
        <begin position="105"/>
        <end position="126"/>
    </location>
</feature>
<dbReference type="AlphaFoldDB" id="A0ABD3FPB9"/>
<keyword evidence="3" id="KW-1185">Reference proteome</keyword>
<evidence type="ECO:0000313" key="3">
    <source>
        <dbReference type="Proteomes" id="UP001632037"/>
    </source>
</evidence>
<feature type="transmembrane region" description="Helical" evidence="1">
    <location>
        <begin position="166"/>
        <end position="187"/>
    </location>
</feature>
<organism evidence="2 3">
    <name type="scientific">Phytophthora oleae</name>
    <dbReference type="NCBI Taxonomy" id="2107226"/>
    <lineage>
        <taxon>Eukaryota</taxon>
        <taxon>Sar</taxon>
        <taxon>Stramenopiles</taxon>
        <taxon>Oomycota</taxon>
        <taxon>Peronosporomycetes</taxon>
        <taxon>Peronosporales</taxon>
        <taxon>Peronosporaceae</taxon>
        <taxon>Phytophthora</taxon>
    </lineage>
</organism>
<sequence length="590" mass="67106">MISPSLEQARRQSGFVPVQKDFRDHVRAGFSRLVRLWTSLQVSYHGGKYSIERVLALDKYTRTTSLFRVTLVCTATPLPMVILVALQELLPLQEPETGWGHNYGFWFRVFMLAAAVSHTYLIQGKYMINDFAHSNGQLAVFVLGISVIYVAVGMLVGANLVFPIPFFYITMTPAFSVPLFTLLYYLLGSSEKLTKYVAFIAAQKMMGMIYPVYQLLFRTVSSTHFVLPVILLLPVLKLLVKNVVLRLIAQLEDLTPETVIFTVDFYNALYPATCMESASTLNTMLIFIVTDFAQTITVLVEMHRRTATILSRLRQATNTPKSKNVLSALPSLFHNSSMVEAQFRGGVQVRSCLQHELDREDRQLLRLLERLPLKASPSPPQLYCWSSIKKPRFETRTLPKLRLSSFFSFRVGSLTAVQPFSSPLIISKRRLGRVAGGPNGIPTDLIEHSNIPRETLEVLYTTECLVLTTYLESFIPLIYCTYMIFMVHLPNAKYHTELKSVTRQNVKYTARVVFLFGLLQLVSFVLLILLVRHNCGMRILYNLAFVLDTQMWLVQGKLIIWMLVTLACRVVHFGQIATEWENGLYVESIP</sequence>
<proteinExistence type="predicted"/>
<gene>
    <name evidence="2" type="ORF">V7S43_007110</name>
</gene>
<dbReference type="Proteomes" id="UP001632037">
    <property type="component" value="Unassembled WGS sequence"/>
</dbReference>
<keyword evidence="1" id="KW-0472">Membrane</keyword>